<sequence length="293" mass="33108">MRRPQRRLVSFIGIGSASAAPLLYSYIKSHPGVCTAADTQFFGSTEAFKQGIDWYESFFAKRGASMVCGELASNYIQSAQAAALIVRTYPNAHLVAVIENPLTSVRVAYVEARRAHTITPQTSLALFLKQNPDVLFNARYGRQLAQYFSYYAPIDLLVVTAGDVRNDALRVVKETYEHIGVDSSFIPPPLVHLVPVEDDPKHKPGLIKRTFRFLKQHTKDFFTNLANRLYPPEVPLETAAMVARKIPLSPELESYLKDYYRQDVALLSRLLHRSLSSEWGFDEEEPTKPKKTR</sequence>
<dbReference type="AlphaFoldDB" id="A0A1F6FHQ8"/>
<evidence type="ECO:0000313" key="2">
    <source>
        <dbReference type="EMBL" id="OGG85356.1"/>
    </source>
</evidence>
<dbReference type="InterPro" id="IPR037359">
    <property type="entry name" value="NST/OST"/>
</dbReference>
<gene>
    <name evidence="2" type="ORF">A3G90_04885</name>
</gene>
<dbReference type="EMBL" id="MFMM01000001">
    <property type="protein sequence ID" value="OGG85356.1"/>
    <property type="molecule type" value="Genomic_DNA"/>
</dbReference>
<dbReference type="STRING" id="1798525.A3G90_04885"/>
<dbReference type="PANTHER" id="PTHR10605:SF56">
    <property type="entry name" value="BIFUNCTIONAL HEPARAN SULFATE N-DEACETYLASE_N-SULFOTRANSFERASE"/>
    <property type="match status" value="1"/>
</dbReference>
<dbReference type="InterPro" id="IPR027417">
    <property type="entry name" value="P-loop_NTPase"/>
</dbReference>
<comment type="caution">
    <text evidence="2">The sequence shown here is derived from an EMBL/GenBank/DDBJ whole genome shotgun (WGS) entry which is preliminary data.</text>
</comment>
<dbReference type="GO" id="GO:0008146">
    <property type="term" value="F:sulfotransferase activity"/>
    <property type="evidence" value="ECO:0007669"/>
    <property type="project" value="InterPro"/>
</dbReference>
<accession>A0A1F6FHQ8</accession>
<evidence type="ECO:0000256" key="1">
    <source>
        <dbReference type="ARBA" id="ARBA00022679"/>
    </source>
</evidence>
<dbReference type="PANTHER" id="PTHR10605">
    <property type="entry name" value="HEPARAN SULFATE SULFOTRANSFERASE"/>
    <property type="match status" value="1"/>
</dbReference>
<protein>
    <submittedName>
        <fullName evidence="2">Uncharacterized protein</fullName>
    </submittedName>
</protein>
<evidence type="ECO:0000313" key="3">
    <source>
        <dbReference type="Proteomes" id="UP000177325"/>
    </source>
</evidence>
<dbReference type="Gene3D" id="3.40.50.300">
    <property type="entry name" value="P-loop containing nucleotide triphosphate hydrolases"/>
    <property type="match status" value="1"/>
</dbReference>
<organism evidence="2 3">
    <name type="scientific">Candidatus Kaiserbacteria bacterium RIFCSPLOWO2_12_FULL_45_26</name>
    <dbReference type="NCBI Taxonomy" id="1798525"/>
    <lineage>
        <taxon>Bacteria</taxon>
        <taxon>Candidatus Kaiseribacteriota</taxon>
    </lineage>
</organism>
<name>A0A1F6FHQ8_9BACT</name>
<proteinExistence type="predicted"/>
<dbReference type="Proteomes" id="UP000177325">
    <property type="component" value="Unassembled WGS sequence"/>
</dbReference>
<reference evidence="2 3" key="1">
    <citation type="journal article" date="2016" name="Nat. Commun.">
        <title>Thousands of microbial genomes shed light on interconnected biogeochemical processes in an aquifer system.</title>
        <authorList>
            <person name="Anantharaman K."/>
            <person name="Brown C.T."/>
            <person name="Hug L.A."/>
            <person name="Sharon I."/>
            <person name="Castelle C.J."/>
            <person name="Probst A.J."/>
            <person name="Thomas B.C."/>
            <person name="Singh A."/>
            <person name="Wilkins M.J."/>
            <person name="Karaoz U."/>
            <person name="Brodie E.L."/>
            <person name="Williams K.H."/>
            <person name="Hubbard S.S."/>
            <person name="Banfield J.F."/>
        </authorList>
    </citation>
    <scope>NUCLEOTIDE SEQUENCE [LARGE SCALE GENOMIC DNA]</scope>
</reference>
<dbReference type="SUPFAM" id="SSF52540">
    <property type="entry name" value="P-loop containing nucleoside triphosphate hydrolases"/>
    <property type="match status" value="1"/>
</dbReference>
<keyword evidence="1" id="KW-0808">Transferase</keyword>